<proteinExistence type="inferred from homology"/>
<dbReference type="GO" id="GO:0005737">
    <property type="term" value="C:cytoplasm"/>
    <property type="evidence" value="ECO:0007669"/>
    <property type="project" value="UniProtKB-SubCell"/>
</dbReference>
<feature type="domain" description="PurM-like C-terminal" evidence="10">
    <location>
        <begin position="550"/>
        <end position="679"/>
    </location>
</feature>
<feature type="domain" description="PurM-like N-terminal" evidence="9">
    <location>
        <begin position="417"/>
        <end position="538"/>
    </location>
</feature>
<feature type="domain" description="PurM-like C-terminal" evidence="10">
    <location>
        <begin position="182"/>
        <end position="335"/>
    </location>
</feature>
<keyword evidence="1 8" id="KW-0963">Cytoplasm</keyword>
<dbReference type="Pfam" id="PF00586">
    <property type="entry name" value="AIRS"/>
    <property type="match status" value="2"/>
</dbReference>
<keyword evidence="3 8" id="KW-0479">Metal-binding</keyword>
<feature type="binding site" evidence="8">
    <location>
        <position position="221"/>
    </location>
    <ligand>
        <name>substrate</name>
    </ligand>
</feature>
<dbReference type="GO" id="GO:0005524">
    <property type="term" value="F:ATP binding"/>
    <property type="evidence" value="ECO:0007669"/>
    <property type="project" value="UniProtKB-UniRule"/>
</dbReference>
<keyword evidence="5 8" id="KW-0658">Purine biosynthesis</keyword>
<dbReference type="Gene3D" id="3.30.1330.10">
    <property type="entry name" value="PurM-like, N-terminal domain"/>
    <property type="match status" value="2"/>
</dbReference>
<feature type="binding site" evidence="8">
    <location>
        <position position="474"/>
    </location>
    <ligand>
        <name>ATP</name>
        <dbReference type="ChEBI" id="CHEBI:30616"/>
    </ligand>
</feature>
<evidence type="ECO:0000313" key="12">
    <source>
        <dbReference type="EMBL" id="UXD21254.1"/>
    </source>
</evidence>
<dbReference type="InterPro" id="IPR010074">
    <property type="entry name" value="PRibForGlyAmidine_synth_PurL"/>
</dbReference>
<evidence type="ECO:0000256" key="1">
    <source>
        <dbReference type="ARBA" id="ARBA00022490"/>
    </source>
</evidence>
<evidence type="ECO:0000259" key="9">
    <source>
        <dbReference type="Pfam" id="PF00586"/>
    </source>
</evidence>
<accession>A0A977PKB8</accession>
<dbReference type="InterPro" id="IPR036676">
    <property type="entry name" value="PurM-like_C_sf"/>
</dbReference>
<dbReference type="PIRSF" id="PIRSF001587">
    <property type="entry name" value="FGAM_synthase_II"/>
    <property type="match status" value="1"/>
</dbReference>
<feature type="binding site" evidence="8">
    <location>
        <position position="73"/>
    </location>
    <ligand>
        <name>ATP</name>
        <dbReference type="ChEBI" id="CHEBI:30616"/>
    </ligand>
</feature>
<evidence type="ECO:0000256" key="6">
    <source>
        <dbReference type="ARBA" id="ARBA00022840"/>
    </source>
</evidence>
<dbReference type="CDD" id="cd02203">
    <property type="entry name" value="PurL_repeat1"/>
    <property type="match status" value="1"/>
</dbReference>
<dbReference type="InterPro" id="IPR016188">
    <property type="entry name" value="PurM-like_N"/>
</dbReference>
<dbReference type="AlphaFoldDB" id="A0A977PKB8"/>
<feature type="binding site" evidence="8">
    <location>
        <position position="98"/>
    </location>
    <ligand>
        <name>substrate</name>
    </ligand>
</feature>
<feature type="domain" description="PurM-like N-terminal" evidence="9">
    <location>
        <begin position="57"/>
        <end position="170"/>
    </location>
</feature>
<keyword evidence="7 8" id="KW-0460">Magnesium</keyword>
<evidence type="ECO:0000256" key="2">
    <source>
        <dbReference type="ARBA" id="ARBA00022598"/>
    </source>
</evidence>
<feature type="binding site" evidence="8">
    <location>
        <position position="99"/>
    </location>
    <ligand>
        <name>Mg(2+)</name>
        <dbReference type="ChEBI" id="CHEBI:18420"/>
        <label>2</label>
    </ligand>
</feature>
<dbReference type="EC" id="6.3.5.3" evidence="8"/>
<feature type="active site" description="Proton acceptor" evidence="8">
    <location>
        <position position="77"/>
    </location>
</feature>
<organism evidence="12 13">
    <name type="scientific">Ignicoccus pacificus DSM 13166</name>
    <dbReference type="NCBI Taxonomy" id="940294"/>
    <lineage>
        <taxon>Archaea</taxon>
        <taxon>Thermoproteota</taxon>
        <taxon>Thermoprotei</taxon>
        <taxon>Desulfurococcales</taxon>
        <taxon>Desulfurococcaceae</taxon>
        <taxon>Ignicoccus</taxon>
    </lineage>
</organism>
<dbReference type="Pfam" id="PF18072">
    <property type="entry name" value="FGAR-AT_linker"/>
    <property type="match status" value="1"/>
</dbReference>
<evidence type="ECO:0000256" key="8">
    <source>
        <dbReference type="HAMAP-Rule" id="MF_00420"/>
    </source>
</evidence>
<dbReference type="InterPro" id="IPR036921">
    <property type="entry name" value="PurM-like_N_sf"/>
</dbReference>
<comment type="pathway">
    <text evidence="8">Purine metabolism; IMP biosynthesis via de novo pathway; 5-amino-1-(5-phospho-D-ribosyl)imidazole from N(2)-formyl-N(1)-(5-phospho-D-ribosyl)glycinamide: step 1/2.</text>
</comment>
<feature type="binding site" evidence="8">
    <location>
        <begin position="76"/>
        <end position="79"/>
    </location>
    <ligand>
        <name>substrate</name>
    </ligand>
</feature>
<dbReference type="SUPFAM" id="SSF56042">
    <property type="entry name" value="PurM C-terminal domain-like"/>
    <property type="match status" value="2"/>
</dbReference>
<dbReference type="PANTHER" id="PTHR43555:SF1">
    <property type="entry name" value="PHOSPHORIBOSYLFORMYLGLYCINAMIDINE SYNTHASE SUBUNIT PURL"/>
    <property type="match status" value="1"/>
</dbReference>
<dbReference type="KEGG" id="ipc:IPA_01830"/>
<keyword evidence="13" id="KW-1185">Reference proteome</keyword>
<evidence type="ECO:0000256" key="4">
    <source>
        <dbReference type="ARBA" id="ARBA00022741"/>
    </source>
</evidence>
<comment type="function">
    <text evidence="8">Part of the phosphoribosylformylglycinamidine synthase complex involved in the purines biosynthetic pathway. Catalyzes the ATP-dependent conversion of formylglycinamide ribonucleotide (FGAR) and glutamine to yield formylglycinamidine ribonucleotide (FGAM) and glutamate. The FGAM synthase complex is composed of three subunits. PurQ produces an ammonia molecule by converting glutamine to glutamate. PurL transfers the ammonia molecule to FGAR to form FGAM in an ATP-dependent manner. PurS interacts with PurQ and PurL and is thought to assist in the transfer of the ammonia molecule from PurQ to PurL.</text>
</comment>
<feature type="binding site" evidence="8">
    <location>
        <position position="37"/>
    </location>
    <ligand>
        <name>ATP</name>
        <dbReference type="ChEBI" id="CHEBI:30616"/>
    </ligand>
</feature>
<gene>
    <name evidence="8" type="primary">purL</name>
    <name evidence="12" type="ORF">IPA_01830</name>
</gene>
<evidence type="ECO:0000313" key="13">
    <source>
        <dbReference type="Proteomes" id="UP001063698"/>
    </source>
</evidence>
<name>A0A977PKB8_9CREN</name>
<keyword evidence="2 8" id="KW-0436">Ligase</keyword>
<protein>
    <recommendedName>
        <fullName evidence="8">Phosphoribosylformylglycinamidine synthase subunit PurL</fullName>
        <shortName evidence="8">FGAM synthase</shortName>
        <ecNumber evidence="8">6.3.5.3</ecNumber>
    </recommendedName>
    <alternativeName>
        <fullName evidence="8">Formylglycinamide ribonucleotide amidotransferase subunit II</fullName>
        <shortName evidence="8">FGAR amidotransferase II</shortName>
        <shortName evidence="8">FGAR-AT II</shortName>
    </alternativeName>
    <alternativeName>
        <fullName evidence="8">Glutamine amidotransferase PurL</fullName>
    </alternativeName>
    <alternativeName>
        <fullName evidence="8">Phosphoribosylformylglycinamidine synthase subunit II</fullName>
    </alternativeName>
</protein>
<dbReference type="CDD" id="cd02204">
    <property type="entry name" value="PurL_repeat2"/>
    <property type="match status" value="1"/>
</dbReference>
<dbReference type="GO" id="GO:0004642">
    <property type="term" value="F:phosphoribosylformylglycinamidine synthase activity"/>
    <property type="evidence" value="ECO:0007669"/>
    <property type="project" value="UniProtKB-UniRule"/>
</dbReference>
<feature type="binding site" evidence="8">
    <location>
        <begin position="292"/>
        <end position="294"/>
    </location>
    <ligand>
        <name>substrate</name>
    </ligand>
</feature>
<feature type="binding site" evidence="8">
    <location>
        <position position="249"/>
    </location>
    <ligand>
        <name>Mg(2+)</name>
        <dbReference type="ChEBI" id="CHEBI:18420"/>
        <label>2</label>
    </ligand>
</feature>
<feature type="binding site" evidence="8">
    <location>
        <position position="75"/>
    </location>
    <ligand>
        <name>Mg(2+)</name>
        <dbReference type="ChEBI" id="CHEBI:18420"/>
        <label>1</label>
    </ligand>
</feature>
<feature type="domain" description="Phosphoribosylformylglycinamidine synthase linker" evidence="11">
    <location>
        <begin position="2"/>
        <end position="38"/>
    </location>
</feature>
<dbReference type="HAMAP" id="MF_00420">
    <property type="entry name" value="PurL_2"/>
    <property type="match status" value="1"/>
</dbReference>
<feature type="binding site" evidence="8">
    <location>
        <position position="511"/>
    </location>
    <ligand>
        <name>ATP</name>
        <dbReference type="ChEBI" id="CHEBI:30616"/>
    </ligand>
</feature>
<keyword evidence="6 8" id="KW-0067">ATP-binding</keyword>
<evidence type="ECO:0000259" key="10">
    <source>
        <dbReference type="Pfam" id="PF02769"/>
    </source>
</evidence>
<sequence>MPLTNEELSLIKRELKREPTQVEIAMFEAQWSEHCSYKSSRKHLRKLAMEAPWVVKGGDAAVVELGPVYVAFRIESHNHPSAVDPYNGAATGVGGIVRDILSSGAKPIALLDDLIFGDLREYRTKWHVRGVVKGISDYGNRIGVPTVGGETWFDPDFNRNPMVSAACIGVCPKDKLINGRPRPGDLIIIAGNYTGKDGLLGSSFASKNLEEGVEEEYAAIQVPDPVMEKLLIDSILEMRDKKLLVFVKDLGGGGLATAISEVAASFDLGAEVFLDKLHLREPMDAWEIMVSESQERMMLVVKPENLERVEEILKKYDVPYSVIGKFTDSKNYVAYFKGEKVADVPAKFLAEGPELDRPYERPQWHLKLEKFPKIPEVELKNAIEKVLCSPNVASKRWIYEQYDHEVQIRTVVKPGEGDSAVLRLLEAEPLGIAATTDSNPRYTYLDPLHGAADVFLEAYRNVVASGGRPLAAVDQIDAGNPEKPDRFWFFVRMVDGLAWVEREVRVPIVGGKVSFYNEDEVTGKQIKPTVMITMIGKVEDVRKAKRVRAEEGDKLVIVGETFPELGGSEFLWAVFGKVQGKPPIPRPSAEMRNAEKILEVITLDGVTGIHDIGVGGLAVAAAEMARGVGVTLKLDEVPGKWEKPYQALFSETGARYLIAVKEEALDEVLKRTGGKVIGEFGGGTFKVNYGSKEVEVPEFEELLEKGFERFMG</sequence>
<dbReference type="Gene3D" id="3.90.650.10">
    <property type="entry name" value="PurM-like C-terminal domain"/>
    <property type="match status" value="2"/>
</dbReference>
<dbReference type="PANTHER" id="PTHR43555">
    <property type="entry name" value="PHOSPHORIBOSYLFORMYLGLYCINAMIDINE SYNTHASE SUBUNIT PURL"/>
    <property type="match status" value="1"/>
</dbReference>
<keyword evidence="4 8" id="KW-0547">Nucleotide-binding</keyword>
<comment type="catalytic activity">
    <reaction evidence="8">
        <text>N(2)-formyl-N(1)-(5-phospho-beta-D-ribosyl)glycinamide + L-glutamine + ATP + H2O = 2-formamido-N(1)-(5-O-phospho-beta-D-ribosyl)acetamidine + L-glutamate + ADP + phosphate + H(+)</text>
        <dbReference type="Rhea" id="RHEA:17129"/>
        <dbReference type="ChEBI" id="CHEBI:15377"/>
        <dbReference type="ChEBI" id="CHEBI:15378"/>
        <dbReference type="ChEBI" id="CHEBI:29985"/>
        <dbReference type="ChEBI" id="CHEBI:30616"/>
        <dbReference type="ChEBI" id="CHEBI:43474"/>
        <dbReference type="ChEBI" id="CHEBI:58359"/>
        <dbReference type="ChEBI" id="CHEBI:147286"/>
        <dbReference type="ChEBI" id="CHEBI:147287"/>
        <dbReference type="ChEBI" id="CHEBI:456216"/>
        <dbReference type="EC" id="6.3.5.3"/>
    </reaction>
</comment>
<evidence type="ECO:0000256" key="7">
    <source>
        <dbReference type="ARBA" id="ARBA00022842"/>
    </source>
</evidence>
<evidence type="ECO:0000256" key="5">
    <source>
        <dbReference type="ARBA" id="ARBA00022755"/>
    </source>
</evidence>
<dbReference type="NCBIfam" id="TIGR01736">
    <property type="entry name" value="FGAM_synth_II"/>
    <property type="match status" value="1"/>
</dbReference>
<evidence type="ECO:0000259" key="11">
    <source>
        <dbReference type="Pfam" id="PF18072"/>
    </source>
</evidence>
<dbReference type="NCBIfam" id="NF002290">
    <property type="entry name" value="PRK01213.1"/>
    <property type="match status" value="1"/>
</dbReference>
<dbReference type="Proteomes" id="UP001063698">
    <property type="component" value="Chromosome"/>
</dbReference>
<comment type="subcellular location">
    <subcellularLocation>
        <location evidence="8">Cytoplasm</location>
    </subcellularLocation>
</comment>
<feature type="binding site" evidence="8">
    <location>
        <position position="514"/>
    </location>
    <ligand>
        <name>substrate</name>
    </ligand>
</feature>
<dbReference type="EMBL" id="CP006868">
    <property type="protein sequence ID" value="UXD21254.1"/>
    <property type="molecule type" value="Genomic_DNA"/>
</dbReference>
<reference evidence="12" key="1">
    <citation type="submission" date="2013-11" db="EMBL/GenBank/DDBJ databases">
        <title>Comparative genomics of Ignicoccus.</title>
        <authorList>
            <person name="Podar M."/>
        </authorList>
    </citation>
    <scope>NUCLEOTIDE SEQUENCE</scope>
    <source>
        <strain evidence="12">DSM 13166</strain>
    </source>
</reference>
<evidence type="ECO:0000256" key="3">
    <source>
        <dbReference type="ARBA" id="ARBA00022723"/>
    </source>
</evidence>
<dbReference type="InterPro" id="IPR010918">
    <property type="entry name" value="PurM-like_C_dom"/>
</dbReference>
<dbReference type="InterPro" id="IPR041609">
    <property type="entry name" value="PurL_linker"/>
</dbReference>
<dbReference type="SUPFAM" id="SSF55326">
    <property type="entry name" value="PurM N-terminal domain-like"/>
    <property type="match status" value="2"/>
</dbReference>
<comment type="caution">
    <text evidence="8">Lacks conserved residue(s) required for the propagation of feature annotation.</text>
</comment>
<comment type="subunit">
    <text evidence="8">Monomer. Part of the FGAM synthase complex composed of 1 PurL, 1 PurQ and 2 PurS subunits.</text>
</comment>
<comment type="similarity">
    <text evidence="8">Belongs to the FGAMS family.</text>
</comment>
<dbReference type="Pfam" id="PF02769">
    <property type="entry name" value="AIRS_C"/>
    <property type="match status" value="2"/>
</dbReference>
<feature type="active site" evidence="8">
    <location>
        <position position="34"/>
    </location>
</feature>
<dbReference type="GO" id="GO:0006189">
    <property type="term" value="P:'de novo' IMP biosynthetic process"/>
    <property type="evidence" value="ECO:0007669"/>
    <property type="project" value="UniProtKB-UniRule"/>
</dbReference>
<dbReference type="GO" id="GO:0000287">
    <property type="term" value="F:magnesium ion binding"/>
    <property type="evidence" value="ECO:0007669"/>
    <property type="project" value="UniProtKB-UniRule"/>
</dbReference>